<dbReference type="SUPFAM" id="SSF55205">
    <property type="entry name" value="EPT/RTPC-like"/>
    <property type="match status" value="1"/>
</dbReference>
<dbReference type="GO" id="GO:0051301">
    <property type="term" value="P:cell division"/>
    <property type="evidence" value="ECO:0007669"/>
    <property type="project" value="UniProtKB-KW"/>
</dbReference>
<feature type="binding site" evidence="12">
    <location>
        <position position="328"/>
    </location>
    <ligand>
        <name>UDP-N-acetyl-alpha-D-glucosamine</name>
        <dbReference type="ChEBI" id="CHEBI:57705"/>
    </ligand>
</feature>
<dbReference type="NCBIfam" id="TIGR01072">
    <property type="entry name" value="murA"/>
    <property type="match status" value="1"/>
</dbReference>
<dbReference type="PANTHER" id="PTHR43783">
    <property type="entry name" value="UDP-N-ACETYLGLUCOSAMINE 1-CARBOXYVINYLTRANSFERASE"/>
    <property type="match status" value="1"/>
</dbReference>
<name>A0A2S4M2A8_9HYPH</name>
<dbReference type="RefSeq" id="WP_103720081.1">
    <property type="nucleotide sequence ID" value="NZ_PQFZ01000014.1"/>
</dbReference>
<comment type="caution">
    <text evidence="14">The sequence shown here is derived from an EMBL/GenBank/DDBJ whole genome shotgun (WGS) entry which is preliminary data.</text>
</comment>
<protein>
    <recommendedName>
        <fullName evidence="12">UDP-N-acetylglucosamine 1-carboxyvinyltransferase</fullName>
        <ecNumber evidence="12">2.5.1.7</ecNumber>
    </recommendedName>
    <alternativeName>
        <fullName evidence="12">Enoylpyruvate transferase</fullName>
    </alternativeName>
    <alternativeName>
        <fullName evidence="12">UDP-N-acetylglucosamine enolpyruvyl transferase</fullName>
        <shortName evidence="12">EPT</shortName>
    </alternativeName>
</protein>
<feature type="active site" description="Proton donor" evidence="12">
    <location>
        <position position="117"/>
    </location>
</feature>
<dbReference type="EC" id="2.5.1.7" evidence="12"/>
<keyword evidence="6 12" id="KW-0133">Cell shape</keyword>
<reference evidence="14 15" key="1">
    <citation type="submission" date="2018-01" db="EMBL/GenBank/DDBJ databases">
        <title>Genomic Encyclopedia of Type Strains, Phase III (KMG-III): the genomes of soil and plant-associated and newly described type strains.</title>
        <authorList>
            <person name="Whitman W."/>
        </authorList>
    </citation>
    <scope>NUCLEOTIDE SEQUENCE [LARGE SCALE GENOMIC DNA]</scope>
    <source>
        <strain evidence="14 15">1131</strain>
    </source>
</reference>
<proteinExistence type="inferred from homology"/>
<evidence type="ECO:0000256" key="1">
    <source>
        <dbReference type="ARBA" id="ARBA00004496"/>
    </source>
</evidence>
<dbReference type="NCBIfam" id="NF006873">
    <property type="entry name" value="PRK09369.1"/>
    <property type="match status" value="1"/>
</dbReference>
<dbReference type="GO" id="GO:0071555">
    <property type="term" value="P:cell wall organization"/>
    <property type="evidence" value="ECO:0007669"/>
    <property type="project" value="UniProtKB-KW"/>
</dbReference>
<comment type="function">
    <text evidence="12">Cell wall formation. Adds enolpyruvyl to UDP-N-acetylglucosamine.</text>
</comment>
<evidence type="ECO:0000259" key="13">
    <source>
        <dbReference type="Pfam" id="PF00275"/>
    </source>
</evidence>
<dbReference type="GO" id="GO:0005737">
    <property type="term" value="C:cytoplasm"/>
    <property type="evidence" value="ECO:0007669"/>
    <property type="project" value="UniProtKB-SubCell"/>
</dbReference>
<feature type="modified residue" description="2-(S-cysteinyl)pyruvic acid O-phosphothioketal" evidence="12">
    <location>
        <position position="117"/>
    </location>
</feature>
<keyword evidence="4 12" id="KW-0132">Cell division</keyword>
<evidence type="ECO:0000256" key="5">
    <source>
        <dbReference type="ARBA" id="ARBA00022679"/>
    </source>
</evidence>
<evidence type="ECO:0000256" key="12">
    <source>
        <dbReference type="HAMAP-Rule" id="MF_00111"/>
    </source>
</evidence>
<evidence type="ECO:0000256" key="4">
    <source>
        <dbReference type="ARBA" id="ARBA00022618"/>
    </source>
</evidence>
<evidence type="ECO:0000313" key="15">
    <source>
        <dbReference type="Proteomes" id="UP000236919"/>
    </source>
</evidence>
<comment type="similarity">
    <text evidence="10 12">Belongs to the EPSP synthase family. MurA subfamily.</text>
</comment>
<dbReference type="AlphaFoldDB" id="A0A2S4M2A8"/>
<dbReference type="GO" id="GO:0008360">
    <property type="term" value="P:regulation of cell shape"/>
    <property type="evidence" value="ECO:0007669"/>
    <property type="project" value="UniProtKB-KW"/>
</dbReference>
<accession>A0A2S4M2A8</accession>
<evidence type="ECO:0000256" key="2">
    <source>
        <dbReference type="ARBA" id="ARBA00004752"/>
    </source>
</evidence>
<feature type="binding site" evidence="12">
    <location>
        <begin position="22"/>
        <end position="23"/>
    </location>
    <ligand>
        <name>phosphoenolpyruvate</name>
        <dbReference type="ChEBI" id="CHEBI:58702"/>
    </ligand>
</feature>
<dbReference type="Proteomes" id="UP000236919">
    <property type="component" value="Unassembled WGS sequence"/>
</dbReference>
<dbReference type="PANTHER" id="PTHR43783:SF1">
    <property type="entry name" value="UDP-N-ACETYLGLUCOSAMINE 1-CARBOXYVINYLTRANSFERASE"/>
    <property type="match status" value="1"/>
</dbReference>
<sequence length="419" mass="43845">MDRLRIIGGKRLEGAVTIAGAKNASLPQIAAALLSDQPLTLSNLPAVSDIDNMLAVVTAHGATVTRHDLHSATIDAGAANGGETPYDTVRRMRATVLVLGPLLARFGATRVSLPGGCAIGARPVDLHVKALMALGARIEIEGGTIVAEAKAGLKGARIVLGSPSVGATETAMMAATRAKGETEIVNAAREPEVADLADCLIAMGARIEGVGTHRILIAGDTDFRATQHQIIPDRIETGTYAIAAAITGGQLELTHARLEQMASVAQVLEAAGVRIWPGDRGLIVSGDGALTGVDISTEPYPGFPTDLQAQFMALMTQATGAAMIRETVFENRFMHVPELQRLGANIALQGTTALVRGGSPLRGAQVMATDLRASVCLVLAALVAEGETIINRVYHLDRGYEQLDVKLRRCGADITRLKD</sequence>
<evidence type="ECO:0000256" key="11">
    <source>
        <dbReference type="ARBA" id="ARBA00047527"/>
    </source>
</evidence>
<dbReference type="Pfam" id="PF00275">
    <property type="entry name" value="EPSP_synthase"/>
    <property type="match status" value="1"/>
</dbReference>
<dbReference type="InterPro" id="IPR036968">
    <property type="entry name" value="Enolpyruvate_Tfrase_sf"/>
</dbReference>
<organism evidence="14 15">
    <name type="scientific">Bosea psychrotolerans</name>
    <dbReference type="NCBI Taxonomy" id="1871628"/>
    <lineage>
        <taxon>Bacteria</taxon>
        <taxon>Pseudomonadati</taxon>
        <taxon>Pseudomonadota</taxon>
        <taxon>Alphaproteobacteria</taxon>
        <taxon>Hyphomicrobiales</taxon>
        <taxon>Boseaceae</taxon>
        <taxon>Bosea</taxon>
    </lineage>
</organism>
<keyword evidence="15" id="KW-1185">Reference proteome</keyword>
<feature type="binding site" evidence="12">
    <location>
        <begin position="122"/>
        <end position="126"/>
    </location>
    <ligand>
        <name>UDP-N-acetyl-alpha-D-glucosamine</name>
        <dbReference type="ChEBI" id="CHEBI:57705"/>
    </ligand>
</feature>
<keyword evidence="12" id="KW-0670">Pyruvate</keyword>
<dbReference type="EMBL" id="PQFZ01000014">
    <property type="protein sequence ID" value="POR48709.1"/>
    <property type="molecule type" value="Genomic_DNA"/>
</dbReference>
<keyword evidence="9 12" id="KW-0961">Cell wall biogenesis/degradation</keyword>
<keyword evidence="7 12" id="KW-0573">Peptidoglycan synthesis</keyword>
<keyword evidence="3 12" id="KW-0963">Cytoplasm</keyword>
<feature type="binding site" evidence="12">
    <location>
        <position position="93"/>
    </location>
    <ligand>
        <name>UDP-N-acetyl-alpha-D-glucosamine</name>
        <dbReference type="ChEBI" id="CHEBI:57705"/>
    </ligand>
</feature>
<evidence type="ECO:0000256" key="6">
    <source>
        <dbReference type="ARBA" id="ARBA00022960"/>
    </source>
</evidence>
<comment type="catalytic activity">
    <reaction evidence="11 12">
        <text>phosphoenolpyruvate + UDP-N-acetyl-alpha-D-glucosamine = UDP-N-acetyl-3-O-(1-carboxyvinyl)-alpha-D-glucosamine + phosphate</text>
        <dbReference type="Rhea" id="RHEA:18681"/>
        <dbReference type="ChEBI" id="CHEBI:43474"/>
        <dbReference type="ChEBI" id="CHEBI:57705"/>
        <dbReference type="ChEBI" id="CHEBI:58702"/>
        <dbReference type="ChEBI" id="CHEBI:68483"/>
        <dbReference type="EC" id="2.5.1.7"/>
    </reaction>
</comment>
<dbReference type="UniPathway" id="UPA00219"/>
<dbReference type="HAMAP" id="MF_00111">
    <property type="entry name" value="MurA"/>
    <property type="match status" value="1"/>
</dbReference>
<keyword evidence="5 12" id="KW-0808">Transferase</keyword>
<dbReference type="InterPro" id="IPR050068">
    <property type="entry name" value="MurA_subfamily"/>
</dbReference>
<dbReference type="InterPro" id="IPR001986">
    <property type="entry name" value="Enolpyruvate_Tfrase_dom"/>
</dbReference>
<keyword evidence="8 12" id="KW-0131">Cell cycle</keyword>
<comment type="subcellular location">
    <subcellularLocation>
        <location evidence="1 12">Cytoplasm</location>
    </subcellularLocation>
</comment>
<evidence type="ECO:0000256" key="7">
    <source>
        <dbReference type="ARBA" id="ARBA00022984"/>
    </source>
</evidence>
<dbReference type="GO" id="GO:0009252">
    <property type="term" value="P:peptidoglycan biosynthetic process"/>
    <property type="evidence" value="ECO:0007669"/>
    <property type="project" value="UniProtKB-UniRule"/>
</dbReference>
<evidence type="ECO:0000256" key="8">
    <source>
        <dbReference type="ARBA" id="ARBA00023306"/>
    </source>
</evidence>
<feature type="domain" description="Enolpyruvate transferase" evidence="13">
    <location>
        <begin position="8"/>
        <end position="403"/>
    </location>
</feature>
<evidence type="ECO:0000256" key="9">
    <source>
        <dbReference type="ARBA" id="ARBA00023316"/>
    </source>
</evidence>
<dbReference type="GO" id="GO:0008760">
    <property type="term" value="F:UDP-N-acetylglucosamine 1-carboxyvinyltransferase activity"/>
    <property type="evidence" value="ECO:0007669"/>
    <property type="project" value="UniProtKB-UniRule"/>
</dbReference>
<evidence type="ECO:0000256" key="3">
    <source>
        <dbReference type="ARBA" id="ARBA00022490"/>
    </source>
</evidence>
<dbReference type="CDD" id="cd01555">
    <property type="entry name" value="UdpNAET"/>
    <property type="match status" value="1"/>
</dbReference>
<comment type="pathway">
    <text evidence="2 12">Cell wall biogenesis; peptidoglycan biosynthesis.</text>
</comment>
<evidence type="ECO:0000256" key="10">
    <source>
        <dbReference type="ARBA" id="ARBA00038367"/>
    </source>
</evidence>
<dbReference type="GO" id="GO:0019277">
    <property type="term" value="P:UDP-N-acetylgalactosamine biosynthetic process"/>
    <property type="evidence" value="ECO:0007669"/>
    <property type="project" value="InterPro"/>
</dbReference>
<dbReference type="InterPro" id="IPR013792">
    <property type="entry name" value="RNA3'P_cycl/enolpyr_Trfase_a/b"/>
</dbReference>
<gene>
    <name evidence="12" type="primary">murA</name>
    <name evidence="14" type="ORF">CYD53_114141</name>
</gene>
<dbReference type="InterPro" id="IPR005750">
    <property type="entry name" value="UDP_GlcNAc_COvinyl_MurA"/>
</dbReference>
<dbReference type="Gene3D" id="3.65.10.10">
    <property type="entry name" value="Enolpyruvate transferase domain"/>
    <property type="match status" value="2"/>
</dbReference>
<feature type="binding site" evidence="12">
    <location>
        <position position="306"/>
    </location>
    <ligand>
        <name>UDP-N-acetyl-alpha-D-glucosamine</name>
        <dbReference type="ChEBI" id="CHEBI:57705"/>
    </ligand>
</feature>
<comment type="caution">
    <text evidence="12">Lacks conserved residue(s) required for the propagation of feature annotation.</text>
</comment>
<dbReference type="OrthoDB" id="9803760at2"/>
<evidence type="ECO:0000313" key="14">
    <source>
        <dbReference type="EMBL" id="POR48709.1"/>
    </source>
</evidence>